<dbReference type="Pfam" id="PF18845">
    <property type="entry name" value="baeRF_family3"/>
    <property type="match status" value="1"/>
</dbReference>
<proteinExistence type="predicted"/>
<accession>A0A917PJZ9</accession>
<feature type="region of interest" description="Disordered" evidence="1">
    <location>
        <begin position="166"/>
        <end position="205"/>
    </location>
</feature>
<dbReference type="EMBL" id="BMPO01000001">
    <property type="protein sequence ID" value="GGJ81784.1"/>
    <property type="molecule type" value="Genomic_DNA"/>
</dbReference>
<protein>
    <submittedName>
        <fullName evidence="2">Uncharacterized protein</fullName>
    </submittedName>
</protein>
<gene>
    <name evidence="2" type="ORF">GCM10009304_04610</name>
</gene>
<evidence type="ECO:0000313" key="2">
    <source>
        <dbReference type="EMBL" id="GGJ81784.1"/>
    </source>
</evidence>
<keyword evidence="3" id="KW-1185">Reference proteome</keyword>
<evidence type="ECO:0000256" key="1">
    <source>
        <dbReference type="SAM" id="MobiDB-lite"/>
    </source>
</evidence>
<dbReference type="Proteomes" id="UP000635983">
    <property type="component" value="Unassembled WGS sequence"/>
</dbReference>
<comment type="caution">
    <text evidence="2">The sequence shown here is derived from an EMBL/GenBank/DDBJ whole genome shotgun (WGS) entry which is preliminary data.</text>
</comment>
<sequence length="387" mass="43272">MLPTLNQDTINRLMTRRGAPALSLYQPTHRSFPERQQDPIRFRHLVERLTNALREQFPDGRHDSILEPFHAIQADHDFWNHNQDGLAIFAGEGYFDVIRLQRSVVEQAIANDRPYVKPLLRVVQSADRYQILCLTRDAIRLFEGNRYALDEISVPEDVATMEAALGSEMTPRGQHGFPQGSGRASERGDAMQHSAGGGGKQDEIDKDQERYFRAVDKAILEQRTRPSGLPLILVALPEQQAQFRRLSHNDRLLPDGIEMAPGAIDSGELKAKSWEVMLPQYIKRLEGLLDRYGESHGQGLATDQLEDIGSSTIGNRVATLLVEADRDIPAYVDSEDGSLMPAKEQGANAPDLLEELSIRVIEHGGEVIVVPPDRMPSRTGAAAIYRF</sequence>
<reference evidence="2" key="2">
    <citation type="submission" date="2020-09" db="EMBL/GenBank/DDBJ databases">
        <authorList>
            <person name="Sun Q."/>
            <person name="Ohkuma M."/>
        </authorList>
    </citation>
    <scope>NUCLEOTIDE SEQUENCE</scope>
    <source>
        <strain evidence="2">JCM 30078</strain>
    </source>
</reference>
<name>A0A917PJZ9_9PSED</name>
<dbReference type="RefSeq" id="WP_188981508.1">
    <property type="nucleotide sequence ID" value="NZ_BMPO01000001.1"/>
</dbReference>
<evidence type="ECO:0000313" key="3">
    <source>
        <dbReference type="Proteomes" id="UP000635983"/>
    </source>
</evidence>
<dbReference type="AlphaFoldDB" id="A0A917PJZ9"/>
<reference evidence="2" key="1">
    <citation type="journal article" date="2014" name="Int. J. Syst. Evol. Microbiol.">
        <title>Complete genome sequence of Corynebacterium casei LMG S-19264T (=DSM 44701T), isolated from a smear-ripened cheese.</title>
        <authorList>
            <consortium name="US DOE Joint Genome Institute (JGI-PGF)"/>
            <person name="Walter F."/>
            <person name="Albersmeier A."/>
            <person name="Kalinowski J."/>
            <person name="Ruckert C."/>
        </authorList>
    </citation>
    <scope>NUCLEOTIDE SEQUENCE</scope>
    <source>
        <strain evidence="2">JCM 30078</strain>
    </source>
</reference>
<organism evidence="2 3">
    <name type="scientific">Pseudomonas matsuisoli</name>
    <dbReference type="NCBI Taxonomy" id="1515666"/>
    <lineage>
        <taxon>Bacteria</taxon>
        <taxon>Pseudomonadati</taxon>
        <taxon>Pseudomonadota</taxon>
        <taxon>Gammaproteobacteria</taxon>
        <taxon>Pseudomonadales</taxon>
        <taxon>Pseudomonadaceae</taxon>
        <taxon>Pseudomonas</taxon>
    </lineage>
</organism>
<dbReference type="InterPro" id="IPR041289">
    <property type="entry name" value="Bact_RF_family3"/>
</dbReference>